<dbReference type="STRING" id="151549.A0A4C1TEK9"/>
<reference evidence="2 3" key="1">
    <citation type="journal article" date="2019" name="Commun. Biol.">
        <title>The bagworm genome reveals a unique fibroin gene that provides high tensile strength.</title>
        <authorList>
            <person name="Kono N."/>
            <person name="Nakamura H."/>
            <person name="Ohtoshi R."/>
            <person name="Tomita M."/>
            <person name="Numata K."/>
            <person name="Arakawa K."/>
        </authorList>
    </citation>
    <scope>NUCLEOTIDE SEQUENCE [LARGE SCALE GENOMIC DNA]</scope>
</reference>
<proteinExistence type="predicted"/>
<feature type="compositionally biased region" description="Basic and acidic residues" evidence="1">
    <location>
        <begin position="35"/>
        <end position="45"/>
    </location>
</feature>
<evidence type="ECO:0000313" key="3">
    <source>
        <dbReference type="Proteomes" id="UP000299102"/>
    </source>
</evidence>
<keyword evidence="3" id="KW-1185">Reference proteome</keyword>
<evidence type="ECO:0000256" key="1">
    <source>
        <dbReference type="SAM" id="MobiDB-lite"/>
    </source>
</evidence>
<dbReference type="EMBL" id="BGZK01000048">
    <property type="protein sequence ID" value="GBP11888.1"/>
    <property type="molecule type" value="Genomic_DNA"/>
</dbReference>
<gene>
    <name evidence="2" type="ORF">EVAR_74522_1</name>
</gene>
<accession>A0A4C1TEK9</accession>
<evidence type="ECO:0000313" key="2">
    <source>
        <dbReference type="EMBL" id="GBP11888.1"/>
    </source>
</evidence>
<dbReference type="AlphaFoldDB" id="A0A4C1TEK9"/>
<protein>
    <submittedName>
        <fullName evidence="2">Uncharacterized protein</fullName>
    </submittedName>
</protein>
<dbReference type="OrthoDB" id="8063408at2759"/>
<sequence length="120" mass="13195">MAIASEIVTNEAIDGGDIEGGSTSIGGRTVSSGESARRPLPHSEEVPVPTFCSTRELSFESNFSNMKSGSDFGGTASIKPKTFIQEEVNYLIRDLDLPKESAEILAFKLREKNCWHWEQK</sequence>
<name>A0A4C1TEK9_EUMVA</name>
<feature type="compositionally biased region" description="Polar residues" evidence="1">
    <location>
        <begin position="21"/>
        <end position="34"/>
    </location>
</feature>
<feature type="region of interest" description="Disordered" evidence="1">
    <location>
        <begin position="10"/>
        <end position="47"/>
    </location>
</feature>
<comment type="caution">
    <text evidence="2">The sequence shown here is derived from an EMBL/GenBank/DDBJ whole genome shotgun (WGS) entry which is preliminary data.</text>
</comment>
<organism evidence="2 3">
    <name type="scientific">Eumeta variegata</name>
    <name type="common">Bagworm moth</name>
    <name type="synonym">Eumeta japonica</name>
    <dbReference type="NCBI Taxonomy" id="151549"/>
    <lineage>
        <taxon>Eukaryota</taxon>
        <taxon>Metazoa</taxon>
        <taxon>Ecdysozoa</taxon>
        <taxon>Arthropoda</taxon>
        <taxon>Hexapoda</taxon>
        <taxon>Insecta</taxon>
        <taxon>Pterygota</taxon>
        <taxon>Neoptera</taxon>
        <taxon>Endopterygota</taxon>
        <taxon>Lepidoptera</taxon>
        <taxon>Glossata</taxon>
        <taxon>Ditrysia</taxon>
        <taxon>Tineoidea</taxon>
        <taxon>Psychidae</taxon>
        <taxon>Oiketicinae</taxon>
        <taxon>Eumeta</taxon>
    </lineage>
</organism>
<dbReference type="Proteomes" id="UP000299102">
    <property type="component" value="Unassembled WGS sequence"/>
</dbReference>